<evidence type="ECO:0000313" key="1">
    <source>
        <dbReference type="EMBL" id="KAI7983029.1"/>
    </source>
</evidence>
<sequence>MDFRCHNELTLFHFRPPPPSWPPRCLHRQPFQCPTHPQDPLPSLPEGYDPACLLPSQPQSKLAEAFESSVRIICGRFSAIHPLIWKIKRVLNVGSEKELRIAVNEVREFAKRIIKEKKQELNSKSSLESADLLSRFLNSGHLDENFITDIVISFMLAETEILKEINEKSEAPIYGEVKDMVYTHASLSDTMTLYPPIPIDGKQALKNDVLPDGTVVKKGMRVNYHPYALGRSEELWGEDWAEFRPERWLERDDDAAAEWRFLARDPYAYPVFQAGPRVCIGKEMAFLQMKRVVGAVLRRFQIVPAFEEGVEPKFVVYLTSKMKVDDVCVMFDVVLMIIMMLF</sequence>
<keyword evidence="2" id="KW-1185">Reference proteome</keyword>
<gene>
    <name evidence="1" type="ORF">LOK49_LG15G00589</name>
</gene>
<reference evidence="1 2" key="1">
    <citation type="journal article" date="2022" name="Plant J.">
        <title>Chromosome-level genome of Camellia lanceoleosa provides a valuable resource for understanding genome evolution and self-incompatibility.</title>
        <authorList>
            <person name="Gong W."/>
            <person name="Xiao S."/>
            <person name="Wang L."/>
            <person name="Liao Z."/>
            <person name="Chang Y."/>
            <person name="Mo W."/>
            <person name="Hu G."/>
            <person name="Li W."/>
            <person name="Zhao G."/>
            <person name="Zhu H."/>
            <person name="Hu X."/>
            <person name="Ji K."/>
            <person name="Xiang X."/>
            <person name="Song Q."/>
            <person name="Yuan D."/>
            <person name="Jin S."/>
            <person name="Zhang L."/>
        </authorList>
    </citation>
    <scope>NUCLEOTIDE SEQUENCE [LARGE SCALE GENOMIC DNA]</scope>
    <source>
        <strain evidence="1">SQ_2022a</strain>
    </source>
</reference>
<dbReference type="Proteomes" id="UP001060215">
    <property type="component" value="Chromosome 11"/>
</dbReference>
<proteinExistence type="predicted"/>
<name>A0ACC0F414_9ERIC</name>
<comment type="caution">
    <text evidence="1">The sequence shown here is derived from an EMBL/GenBank/DDBJ whole genome shotgun (WGS) entry which is preliminary data.</text>
</comment>
<accession>A0ACC0F414</accession>
<protein>
    <submittedName>
        <fullName evidence="1">Cytochrome P450 94A1</fullName>
    </submittedName>
</protein>
<evidence type="ECO:0000313" key="2">
    <source>
        <dbReference type="Proteomes" id="UP001060215"/>
    </source>
</evidence>
<dbReference type="EMBL" id="CM045768">
    <property type="protein sequence ID" value="KAI7983029.1"/>
    <property type="molecule type" value="Genomic_DNA"/>
</dbReference>
<organism evidence="1 2">
    <name type="scientific">Camellia lanceoleosa</name>
    <dbReference type="NCBI Taxonomy" id="1840588"/>
    <lineage>
        <taxon>Eukaryota</taxon>
        <taxon>Viridiplantae</taxon>
        <taxon>Streptophyta</taxon>
        <taxon>Embryophyta</taxon>
        <taxon>Tracheophyta</taxon>
        <taxon>Spermatophyta</taxon>
        <taxon>Magnoliopsida</taxon>
        <taxon>eudicotyledons</taxon>
        <taxon>Gunneridae</taxon>
        <taxon>Pentapetalae</taxon>
        <taxon>asterids</taxon>
        <taxon>Ericales</taxon>
        <taxon>Theaceae</taxon>
        <taxon>Camellia</taxon>
    </lineage>
</organism>